<dbReference type="RefSeq" id="WP_271943811.1">
    <property type="nucleotide sequence ID" value="NZ_JAQLTZ010000010.1"/>
</dbReference>
<protein>
    <submittedName>
        <fullName evidence="2">Phage repressor protein</fullName>
    </submittedName>
</protein>
<sequence>MRYSGDWMTLVDDRILEYLRENETGSPKKMKDEGPIRYSDAYIGRRCKRLAEEGLVRHLGNAVYTITDDGEAYLDGRLDTENWRYIDDDASEVTASSSEDVPGESNGGAT</sequence>
<name>A0ABT4Z6C2_HALEZ</name>
<gene>
    <name evidence="2" type="ORF">PM085_15305</name>
</gene>
<evidence type="ECO:0000313" key="2">
    <source>
        <dbReference type="EMBL" id="MDB2293625.1"/>
    </source>
</evidence>
<evidence type="ECO:0000313" key="3">
    <source>
        <dbReference type="Proteomes" id="UP001210528"/>
    </source>
</evidence>
<organism evidence="2 3">
    <name type="scientific">Halorubrum ezzemoulense</name>
    <name type="common">Halorubrum chaoviator</name>
    <dbReference type="NCBI Taxonomy" id="337243"/>
    <lineage>
        <taxon>Archaea</taxon>
        <taxon>Methanobacteriati</taxon>
        <taxon>Methanobacteriota</taxon>
        <taxon>Stenosarchaea group</taxon>
        <taxon>Halobacteria</taxon>
        <taxon>Halobacteriales</taxon>
        <taxon>Haloferacaceae</taxon>
        <taxon>Halorubrum</taxon>
    </lineage>
</organism>
<dbReference type="EMBL" id="JAQLUK010000024">
    <property type="protein sequence ID" value="MDB2293625.1"/>
    <property type="molecule type" value="Genomic_DNA"/>
</dbReference>
<keyword evidence="3" id="KW-1185">Reference proteome</keyword>
<dbReference type="SUPFAM" id="SSF46785">
    <property type="entry name" value="Winged helix' DNA-binding domain"/>
    <property type="match status" value="1"/>
</dbReference>
<dbReference type="Gene3D" id="1.10.10.10">
    <property type="entry name" value="Winged helix-like DNA-binding domain superfamily/Winged helix DNA-binding domain"/>
    <property type="match status" value="1"/>
</dbReference>
<proteinExistence type="predicted"/>
<dbReference type="Proteomes" id="UP001210528">
    <property type="component" value="Unassembled WGS sequence"/>
</dbReference>
<evidence type="ECO:0000256" key="1">
    <source>
        <dbReference type="SAM" id="MobiDB-lite"/>
    </source>
</evidence>
<feature type="region of interest" description="Disordered" evidence="1">
    <location>
        <begin position="89"/>
        <end position="110"/>
    </location>
</feature>
<comment type="caution">
    <text evidence="2">The sequence shown here is derived from an EMBL/GenBank/DDBJ whole genome shotgun (WGS) entry which is preliminary data.</text>
</comment>
<dbReference type="InterPro" id="IPR036390">
    <property type="entry name" value="WH_DNA-bd_sf"/>
</dbReference>
<reference evidence="2 3" key="1">
    <citation type="submission" date="2023-01" db="EMBL/GenBank/DDBJ databases">
        <title>Halorubrum ezzemoulense from Santa Pola, Spain.</title>
        <authorList>
            <person name="Feng Y."/>
            <person name="Louyakis A.S."/>
            <person name="Gogarten J.P."/>
        </authorList>
    </citation>
    <scope>NUCLEOTIDE SEQUENCE [LARGE SCALE GENOMIC DNA]</scope>
    <source>
        <strain evidence="2 3">AMM015</strain>
    </source>
</reference>
<accession>A0ABT4Z6C2</accession>
<dbReference type="InterPro" id="IPR036388">
    <property type="entry name" value="WH-like_DNA-bd_sf"/>
</dbReference>